<sequence>MTSNLALRLLISSADLKIVEEEKVIGQPTDLVDHLLAAASIVVDVHHHEIALYVRIPGYPPTEEGTFVHEAARHLIIGAVLELLLFRIEGMVPAPVLMAGGGPPLVDPHPEEKTGSGLLPHRGGLGLPTVKVDHAMSLEAVAAQDEPSTQPRGVKTFEQ</sequence>
<accession>A0A9W9HJ14</accession>
<organism evidence="1 2">
    <name type="scientific">Penicillium atrosanguineum</name>
    <dbReference type="NCBI Taxonomy" id="1132637"/>
    <lineage>
        <taxon>Eukaryota</taxon>
        <taxon>Fungi</taxon>
        <taxon>Dikarya</taxon>
        <taxon>Ascomycota</taxon>
        <taxon>Pezizomycotina</taxon>
        <taxon>Eurotiomycetes</taxon>
        <taxon>Eurotiomycetidae</taxon>
        <taxon>Eurotiales</taxon>
        <taxon>Aspergillaceae</taxon>
        <taxon>Penicillium</taxon>
    </lineage>
</organism>
<evidence type="ECO:0000313" key="2">
    <source>
        <dbReference type="Proteomes" id="UP001147746"/>
    </source>
</evidence>
<dbReference type="EMBL" id="JAPZBO010000002">
    <property type="protein sequence ID" value="KAJ5324095.1"/>
    <property type="molecule type" value="Genomic_DNA"/>
</dbReference>
<proteinExistence type="predicted"/>
<dbReference type="Proteomes" id="UP001147746">
    <property type="component" value="Unassembled WGS sequence"/>
</dbReference>
<evidence type="ECO:0000313" key="1">
    <source>
        <dbReference type="EMBL" id="KAJ5324095.1"/>
    </source>
</evidence>
<comment type="caution">
    <text evidence="1">The sequence shown here is derived from an EMBL/GenBank/DDBJ whole genome shotgun (WGS) entry which is preliminary data.</text>
</comment>
<dbReference type="AlphaFoldDB" id="A0A9W9HJ14"/>
<keyword evidence="2" id="KW-1185">Reference proteome</keyword>
<protein>
    <submittedName>
        <fullName evidence="1">Uncharacterized protein</fullName>
    </submittedName>
</protein>
<name>A0A9W9HJ14_9EURO</name>
<gene>
    <name evidence="1" type="ORF">N7476_002695</name>
</gene>
<reference evidence="1" key="2">
    <citation type="journal article" date="2023" name="IMA Fungus">
        <title>Comparative genomic study of the Penicillium genus elucidates a diverse pangenome and 15 lateral gene transfer events.</title>
        <authorList>
            <person name="Petersen C."/>
            <person name="Sorensen T."/>
            <person name="Nielsen M.R."/>
            <person name="Sondergaard T.E."/>
            <person name="Sorensen J.L."/>
            <person name="Fitzpatrick D.A."/>
            <person name="Frisvad J.C."/>
            <person name="Nielsen K.L."/>
        </authorList>
    </citation>
    <scope>NUCLEOTIDE SEQUENCE</scope>
    <source>
        <strain evidence="1">IBT 21472</strain>
    </source>
</reference>
<reference evidence="1" key="1">
    <citation type="submission" date="2022-12" db="EMBL/GenBank/DDBJ databases">
        <authorList>
            <person name="Petersen C."/>
        </authorList>
    </citation>
    <scope>NUCLEOTIDE SEQUENCE</scope>
    <source>
        <strain evidence="1">IBT 21472</strain>
    </source>
</reference>